<evidence type="ECO:0000313" key="4">
    <source>
        <dbReference type="Proteomes" id="UP001210720"/>
    </source>
</evidence>
<feature type="chain" id="PRO_5047176650" evidence="1">
    <location>
        <begin position="23"/>
        <end position="122"/>
    </location>
</feature>
<comment type="caution">
    <text evidence="3">The sequence shown here is derived from an EMBL/GenBank/DDBJ whole genome shotgun (WGS) entry which is preliminary data.</text>
</comment>
<evidence type="ECO:0000256" key="1">
    <source>
        <dbReference type="SAM" id="SignalP"/>
    </source>
</evidence>
<accession>A0ABT4XVS8</accession>
<dbReference type="InterPro" id="IPR021992">
    <property type="entry name" value="MVL"/>
</dbReference>
<dbReference type="Gene3D" id="3.30.1490.230">
    <property type="match status" value="2"/>
</dbReference>
<dbReference type="Pfam" id="PF12151">
    <property type="entry name" value="MVL"/>
    <property type="match status" value="2"/>
</dbReference>
<evidence type="ECO:0000313" key="3">
    <source>
        <dbReference type="EMBL" id="MDA7426070.1"/>
    </source>
</evidence>
<proteinExistence type="predicted"/>
<feature type="domain" description="Mannan-binding protein" evidence="2">
    <location>
        <begin position="33"/>
        <end position="68"/>
    </location>
</feature>
<dbReference type="Proteomes" id="UP001210720">
    <property type="component" value="Unassembled WGS sequence"/>
</dbReference>
<feature type="signal peptide" evidence="1">
    <location>
        <begin position="1"/>
        <end position="22"/>
    </location>
</feature>
<keyword evidence="4" id="KW-1185">Reference proteome</keyword>
<organism evidence="3 4">
    <name type="scientific">Thalassococcus lentus</name>
    <dbReference type="NCBI Taxonomy" id="1210524"/>
    <lineage>
        <taxon>Bacteria</taxon>
        <taxon>Pseudomonadati</taxon>
        <taxon>Pseudomonadota</taxon>
        <taxon>Alphaproteobacteria</taxon>
        <taxon>Rhodobacterales</taxon>
        <taxon>Roseobacteraceae</taxon>
        <taxon>Thalassococcus</taxon>
    </lineage>
</organism>
<reference evidence="3 4" key="1">
    <citation type="submission" date="2023-01" db="EMBL/GenBank/DDBJ databases">
        <title>Thalassococcus onchidii sp. nov., isolated from a marine invertebrate from the South China Sea.</title>
        <authorList>
            <person name="Xu S."/>
            <person name="Liu Z."/>
            <person name="Xu Y."/>
        </authorList>
    </citation>
    <scope>NUCLEOTIDE SEQUENCE [LARGE SCALE GENOMIC DNA]</scope>
    <source>
        <strain evidence="3 4">KCTC 32084</strain>
    </source>
</reference>
<dbReference type="EMBL" id="JAQIOY010000007">
    <property type="protein sequence ID" value="MDA7426070.1"/>
    <property type="molecule type" value="Genomic_DNA"/>
</dbReference>
<name>A0ABT4XVS8_9RHOB</name>
<protein>
    <submittedName>
        <fullName evidence="3">Mannan-binding lectin</fullName>
    </submittedName>
</protein>
<sequence>MRIVTALAASLFILGAAVPASARNVEVGPIWNQADAQKKCPAAAAAWKGKWSGHWWTTVAGQMSVCQIVKIKPKAVEAGPIWNQADAKTKCTVLAASHKAKWTGHWWTTVAGKMSVCQLDYN</sequence>
<dbReference type="RefSeq" id="WP_271433428.1">
    <property type="nucleotide sequence ID" value="NZ_JAQIOY010000007.1"/>
</dbReference>
<evidence type="ECO:0000259" key="2">
    <source>
        <dbReference type="Pfam" id="PF12151"/>
    </source>
</evidence>
<gene>
    <name evidence="3" type="ORF">PFY00_15150</name>
</gene>
<feature type="domain" description="Mannan-binding protein" evidence="2">
    <location>
        <begin position="84"/>
        <end position="118"/>
    </location>
</feature>
<keyword evidence="1" id="KW-0732">Signal</keyword>
<dbReference type="InterPro" id="IPR053754">
    <property type="entry name" value="OligoMan_bind_ChitinaseAct_sf"/>
</dbReference>